<dbReference type="InterPro" id="IPR007219">
    <property type="entry name" value="XnlR_reg_dom"/>
</dbReference>
<dbReference type="AlphaFoldDB" id="A0A9P6GAG4"/>
<accession>A0A9P6GAG4</accession>
<dbReference type="GO" id="GO:0003677">
    <property type="term" value="F:DNA binding"/>
    <property type="evidence" value="ECO:0007669"/>
    <property type="project" value="InterPro"/>
</dbReference>
<organism evidence="4 5">
    <name type="scientific">Paraphaeosphaeria minitans</name>
    <dbReference type="NCBI Taxonomy" id="565426"/>
    <lineage>
        <taxon>Eukaryota</taxon>
        <taxon>Fungi</taxon>
        <taxon>Dikarya</taxon>
        <taxon>Ascomycota</taxon>
        <taxon>Pezizomycotina</taxon>
        <taxon>Dothideomycetes</taxon>
        <taxon>Pleosporomycetidae</taxon>
        <taxon>Pleosporales</taxon>
        <taxon>Massarineae</taxon>
        <taxon>Didymosphaeriaceae</taxon>
        <taxon>Paraphaeosphaeria</taxon>
    </lineage>
</organism>
<proteinExistence type="predicted"/>
<dbReference type="SMART" id="SM00906">
    <property type="entry name" value="Fungal_trans"/>
    <property type="match status" value="1"/>
</dbReference>
<dbReference type="InterPro" id="IPR050987">
    <property type="entry name" value="AtrR-like"/>
</dbReference>
<dbReference type="CDD" id="cd12148">
    <property type="entry name" value="fungal_TF_MHR"/>
    <property type="match status" value="1"/>
</dbReference>
<evidence type="ECO:0000313" key="5">
    <source>
        <dbReference type="Proteomes" id="UP000756921"/>
    </source>
</evidence>
<dbReference type="Pfam" id="PF04082">
    <property type="entry name" value="Fungal_trans"/>
    <property type="match status" value="1"/>
</dbReference>
<dbReference type="EMBL" id="WJXW01000012">
    <property type="protein sequence ID" value="KAF9731703.1"/>
    <property type="molecule type" value="Genomic_DNA"/>
</dbReference>
<keyword evidence="1" id="KW-0539">Nucleus</keyword>
<reference evidence="4" key="1">
    <citation type="journal article" date="2020" name="Mol. Plant Microbe Interact.">
        <title>Genome Sequence of the Biocontrol Agent Coniothyrium minitans strain Conio (IMI 134523).</title>
        <authorList>
            <person name="Patel D."/>
            <person name="Shittu T.A."/>
            <person name="Baroncelli R."/>
            <person name="Muthumeenakshi S."/>
            <person name="Osborne T.H."/>
            <person name="Janganan T.K."/>
            <person name="Sreenivasaprasad S."/>
        </authorList>
    </citation>
    <scope>NUCLEOTIDE SEQUENCE</scope>
    <source>
        <strain evidence="4">Conio</strain>
    </source>
</reference>
<evidence type="ECO:0000313" key="4">
    <source>
        <dbReference type="EMBL" id="KAF9731703.1"/>
    </source>
</evidence>
<feature type="region of interest" description="Disordered" evidence="2">
    <location>
        <begin position="105"/>
        <end position="175"/>
    </location>
</feature>
<feature type="compositionally biased region" description="Polar residues" evidence="2">
    <location>
        <begin position="209"/>
        <end position="226"/>
    </location>
</feature>
<feature type="domain" description="Xylanolytic transcriptional activator regulatory" evidence="3">
    <location>
        <begin position="401"/>
        <end position="475"/>
    </location>
</feature>
<dbReference type="Proteomes" id="UP000756921">
    <property type="component" value="Unassembled WGS sequence"/>
</dbReference>
<evidence type="ECO:0000256" key="2">
    <source>
        <dbReference type="SAM" id="MobiDB-lite"/>
    </source>
</evidence>
<dbReference type="GO" id="GO:0006351">
    <property type="term" value="P:DNA-templated transcription"/>
    <property type="evidence" value="ECO:0007669"/>
    <property type="project" value="InterPro"/>
</dbReference>
<comment type="caution">
    <text evidence="4">The sequence shown here is derived from an EMBL/GenBank/DDBJ whole genome shotgun (WGS) entry which is preliminary data.</text>
</comment>
<dbReference type="OrthoDB" id="3266505at2759"/>
<protein>
    <submittedName>
        <fullName evidence="4">Fungal specific transcription factor domain-containing protein</fullName>
    </submittedName>
</protein>
<dbReference type="PANTHER" id="PTHR46910">
    <property type="entry name" value="TRANSCRIPTION FACTOR PDR1"/>
    <property type="match status" value="1"/>
</dbReference>
<dbReference type="GO" id="GO:0008270">
    <property type="term" value="F:zinc ion binding"/>
    <property type="evidence" value="ECO:0007669"/>
    <property type="project" value="InterPro"/>
</dbReference>
<dbReference type="PANTHER" id="PTHR46910:SF9">
    <property type="entry name" value="MISCELLANEOUS ZN(II)2CYS6 TRANSCRIPTION FACTOR (EUROFUNG)"/>
    <property type="match status" value="1"/>
</dbReference>
<feature type="region of interest" description="Disordered" evidence="2">
    <location>
        <begin position="699"/>
        <end position="735"/>
    </location>
</feature>
<keyword evidence="5" id="KW-1185">Reference proteome</keyword>
<dbReference type="GO" id="GO:0003700">
    <property type="term" value="F:DNA-binding transcription factor activity"/>
    <property type="evidence" value="ECO:0007669"/>
    <property type="project" value="InterPro"/>
</dbReference>
<feature type="region of interest" description="Disordered" evidence="2">
    <location>
        <begin position="192"/>
        <end position="228"/>
    </location>
</feature>
<sequence>MPECAIVICRFARSALRLVHHVDIRLPTKESEIVIFELLSTLYSCNPTIQQHRLSFDERRGIGEWSKQQSKSKKVEEWTNFPLGTDEQRQAWWLKKQESIGRYEGSDAGNFDSPATNPLLGVLPDASPMSAGFEETQQQQQQQQQSMKPTANSKRRAWQSESEHAGGQDGSAAEARKRRAFLQTMGQQLREFGASGTSPQDHARFAFGTSPSDRPTTRGAPSTTAPVQHVETPVEVDAAPGEDDQLPAGAAKSAAKWLWDANEVHPVNSGRAEPSFTFEDLLDWSQSYFDHWHPAFPFVHAPSLLDHFRQTASRGPVSSTLSPSDAFQNVILRSVMSISIADRRQMKIHARVLPSTLVFHSFNDAINSTMAVLTEESSILSLQALVSVQLFLLTMHRYNAASRLEGLAVRIAFQLDLHRCPLHTHPKADKETELCKRLFWSIFCIDRYICIRLGNPLGMRSDDVDVCYPHTERHGDTSINREDEDTGRDDRLDLLEFLAQHASIRGSIMENRSRSAIKGNRDDVDNAMQTEAEHAKWWNTVDEYLSNDEQTQNITKIHQVTLIVLRFESILALHRSLLAASRKDAAYNSALQRCITASRSVINTLHKALKGFGAFDGSPGVHGYESTPLLWPSFTWAVWMSTFVIISAATEEQVHRGVALRLAEKSIKVLRHLALRGTSWPEACIVAIENLSARLNGVSTRSSSIGPRNSSTATLSINGLQRAQNTSREDSTVRGHPHYQAFSQAASQYRAPGPSMQPFTSVPYQDPNTSTIHFTEFVPMNNRNFDASTHGLDFQNHASLASAHLGGAGNFLGLAQQSSDIPRPGDDIMQLFSGEDIASWNGGNLGFGSLG</sequence>
<evidence type="ECO:0000256" key="1">
    <source>
        <dbReference type="ARBA" id="ARBA00023242"/>
    </source>
</evidence>
<feature type="compositionally biased region" description="Polar residues" evidence="2">
    <location>
        <begin position="699"/>
        <end position="726"/>
    </location>
</feature>
<name>A0A9P6GAG4_9PLEO</name>
<evidence type="ECO:0000259" key="3">
    <source>
        <dbReference type="SMART" id="SM00906"/>
    </source>
</evidence>
<gene>
    <name evidence="4" type="ORF">PMIN01_10720</name>
</gene>